<comment type="caution">
    <text evidence="1">The sequence shown here is derived from an EMBL/GenBank/DDBJ whole genome shotgun (WGS) entry which is preliminary data.</text>
</comment>
<sequence>MQAYYFGHHPANFGRRVKLSLAFAALAGEMFHQVLVGIAHQVVVVGAVLPKIQSGGLKHSNQITHRIDQILAFTEFLLITEIGHIDHAA</sequence>
<name>A0A644XPV7_9ZZZZ</name>
<evidence type="ECO:0000313" key="1">
    <source>
        <dbReference type="EMBL" id="MPM16283.1"/>
    </source>
</evidence>
<dbReference type="AlphaFoldDB" id="A0A644XPV7"/>
<gene>
    <name evidence="1" type="ORF">SDC9_62661</name>
</gene>
<proteinExistence type="predicted"/>
<accession>A0A644XPV7</accession>
<dbReference type="EMBL" id="VSSQ01002582">
    <property type="protein sequence ID" value="MPM16283.1"/>
    <property type="molecule type" value="Genomic_DNA"/>
</dbReference>
<protein>
    <submittedName>
        <fullName evidence="1">Uncharacterized protein</fullName>
    </submittedName>
</protein>
<reference evidence="1" key="1">
    <citation type="submission" date="2019-08" db="EMBL/GenBank/DDBJ databases">
        <authorList>
            <person name="Kucharzyk K."/>
            <person name="Murdoch R.W."/>
            <person name="Higgins S."/>
            <person name="Loffler F."/>
        </authorList>
    </citation>
    <scope>NUCLEOTIDE SEQUENCE</scope>
</reference>
<organism evidence="1">
    <name type="scientific">bioreactor metagenome</name>
    <dbReference type="NCBI Taxonomy" id="1076179"/>
    <lineage>
        <taxon>unclassified sequences</taxon>
        <taxon>metagenomes</taxon>
        <taxon>ecological metagenomes</taxon>
    </lineage>
</organism>